<feature type="domain" description="GST C-terminal" evidence="2">
    <location>
        <begin position="86"/>
        <end position="250"/>
    </location>
</feature>
<dbReference type="OrthoDB" id="9810080at2"/>
<dbReference type="InParanoid" id="A0A395JFQ8"/>
<accession>A0A395JFQ8</accession>
<protein>
    <submittedName>
        <fullName evidence="3">Glutathione S-transferase</fullName>
    </submittedName>
</protein>
<dbReference type="PANTHER" id="PTHR43968:SF6">
    <property type="entry name" value="GLUTATHIONE S-TRANSFERASE OMEGA"/>
    <property type="match status" value="1"/>
</dbReference>
<dbReference type="PANTHER" id="PTHR43968">
    <property type="match status" value="1"/>
</dbReference>
<dbReference type="Proteomes" id="UP000253083">
    <property type="component" value="Unassembled WGS sequence"/>
</dbReference>
<gene>
    <name evidence="3" type="ORF">DFR28_10948</name>
</gene>
<dbReference type="AlphaFoldDB" id="A0A395JFQ8"/>
<dbReference type="RefSeq" id="WP_113955895.1">
    <property type="nucleotide sequence ID" value="NZ_QNRT01000009.1"/>
</dbReference>
<dbReference type="EMBL" id="QNRT01000009">
    <property type="protein sequence ID" value="RBP47176.1"/>
    <property type="molecule type" value="Genomic_DNA"/>
</dbReference>
<name>A0A395JFQ8_9GAMM</name>
<reference evidence="3 4" key="1">
    <citation type="submission" date="2018-06" db="EMBL/GenBank/DDBJ databases">
        <title>Genomic Encyclopedia of Type Strains, Phase IV (KMG-IV): sequencing the most valuable type-strain genomes for metagenomic binning, comparative biology and taxonomic classification.</title>
        <authorList>
            <person name="Goeker M."/>
        </authorList>
    </citation>
    <scope>NUCLEOTIDE SEQUENCE [LARGE SCALE GENOMIC DNA]</scope>
    <source>
        <strain evidence="3 4">DSM 24032</strain>
    </source>
</reference>
<dbReference type="SFLD" id="SFLDG00358">
    <property type="entry name" value="Main_(cytGST)"/>
    <property type="match status" value="1"/>
</dbReference>
<dbReference type="PROSITE" id="PS50404">
    <property type="entry name" value="GST_NTER"/>
    <property type="match status" value="1"/>
</dbReference>
<dbReference type="Pfam" id="PF13409">
    <property type="entry name" value="GST_N_2"/>
    <property type="match status" value="1"/>
</dbReference>
<evidence type="ECO:0000259" key="1">
    <source>
        <dbReference type="PROSITE" id="PS50404"/>
    </source>
</evidence>
<keyword evidence="3" id="KW-0808">Transferase</keyword>
<organism evidence="3 4">
    <name type="scientific">Arenicella xantha</name>
    <dbReference type="NCBI Taxonomy" id="644221"/>
    <lineage>
        <taxon>Bacteria</taxon>
        <taxon>Pseudomonadati</taxon>
        <taxon>Pseudomonadota</taxon>
        <taxon>Gammaproteobacteria</taxon>
        <taxon>Arenicellales</taxon>
        <taxon>Arenicellaceae</taxon>
        <taxon>Arenicella</taxon>
    </lineage>
</organism>
<dbReference type="CDD" id="cd00570">
    <property type="entry name" value="GST_N_family"/>
    <property type="match status" value="1"/>
</dbReference>
<keyword evidence="4" id="KW-1185">Reference proteome</keyword>
<dbReference type="GO" id="GO:0016740">
    <property type="term" value="F:transferase activity"/>
    <property type="evidence" value="ECO:0007669"/>
    <property type="project" value="UniProtKB-KW"/>
</dbReference>
<dbReference type="Gene3D" id="3.40.30.10">
    <property type="entry name" value="Glutaredoxin"/>
    <property type="match status" value="1"/>
</dbReference>
<dbReference type="InterPro" id="IPR050983">
    <property type="entry name" value="GST_Omega/HSP26"/>
</dbReference>
<evidence type="ECO:0000313" key="3">
    <source>
        <dbReference type="EMBL" id="RBP47176.1"/>
    </source>
</evidence>
<dbReference type="InterPro" id="IPR010987">
    <property type="entry name" value="Glutathione-S-Trfase_C-like"/>
</dbReference>
<dbReference type="SUPFAM" id="SSF52833">
    <property type="entry name" value="Thioredoxin-like"/>
    <property type="match status" value="1"/>
</dbReference>
<comment type="caution">
    <text evidence="3">The sequence shown here is derived from an EMBL/GenBank/DDBJ whole genome shotgun (WGS) entry which is preliminary data.</text>
</comment>
<dbReference type="InterPro" id="IPR040079">
    <property type="entry name" value="Glutathione_S-Trfase"/>
</dbReference>
<dbReference type="SUPFAM" id="SSF47616">
    <property type="entry name" value="GST C-terminal domain-like"/>
    <property type="match status" value="1"/>
</dbReference>
<dbReference type="SFLD" id="SFLDS00019">
    <property type="entry name" value="Glutathione_Transferase_(cytos"/>
    <property type="match status" value="1"/>
</dbReference>
<dbReference type="GO" id="GO:0005737">
    <property type="term" value="C:cytoplasm"/>
    <property type="evidence" value="ECO:0007669"/>
    <property type="project" value="TreeGrafter"/>
</dbReference>
<dbReference type="InterPro" id="IPR036282">
    <property type="entry name" value="Glutathione-S-Trfase_C_sf"/>
</dbReference>
<feature type="domain" description="GST N-terminal" evidence="1">
    <location>
        <begin position="1"/>
        <end position="81"/>
    </location>
</feature>
<dbReference type="PROSITE" id="PS50405">
    <property type="entry name" value="GST_CTER"/>
    <property type="match status" value="1"/>
</dbReference>
<evidence type="ECO:0000313" key="4">
    <source>
        <dbReference type="Proteomes" id="UP000253083"/>
    </source>
</evidence>
<sequence length="264" mass="30216">MLELYHNDMSVCAQKVRLVLAYKKLDWQGTNLNLRAGQQFSPDFKKISPKGLVPVLVHNGQVVTESNVIIEYLEEVFPDLPLLSSEPIHRAQTRVWLTRLDAGLHEQVAVISFCIAFRHQMLERYPTDDALQGFFNSMSDPARRAVMQDIVLNGMDSPRLYLAALAYDKLIKDMAEVLAFNDYLVGDQMSLADLSFLPYIERLEQLQLSAWWSEYPQIERWLTRVRNTSAYDVGIGEWHKPDYIALMASFGASAWSQLSEVLKS</sequence>
<evidence type="ECO:0000259" key="2">
    <source>
        <dbReference type="PROSITE" id="PS50405"/>
    </source>
</evidence>
<proteinExistence type="predicted"/>
<dbReference type="InterPro" id="IPR004045">
    <property type="entry name" value="Glutathione_S-Trfase_N"/>
</dbReference>
<dbReference type="InterPro" id="IPR036249">
    <property type="entry name" value="Thioredoxin-like_sf"/>
</dbReference>
<dbReference type="InterPro" id="IPR004046">
    <property type="entry name" value="GST_C"/>
</dbReference>
<dbReference type="Gene3D" id="1.20.1050.10">
    <property type="match status" value="1"/>
</dbReference>
<dbReference type="Pfam" id="PF00043">
    <property type="entry name" value="GST_C"/>
    <property type="match status" value="1"/>
</dbReference>